<dbReference type="AlphaFoldDB" id="A0AAE1HFV6"/>
<organism evidence="1 2">
    <name type="scientific">Frankliniella fusca</name>
    <dbReference type="NCBI Taxonomy" id="407009"/>
    <lineage>
        <taxon>Eukaryota</taxon>
        <taxon>Metazoa</taxon>
        <taxon>Ecdysozoa</taxon>
        <taxon>Arthropoda</taxon>
        <taxon>Hexapoda</taxon>
        <taxon>Insecta</taxon>
        <taxon>Pterygota</taxon>
        <taxon>Neoptera</taxon>
        <taxon>Paraneoptera</taxon>
        <taxon>Thysanoptera</taxon>
        <taxon>Terebrantia</taxon>
        <taxon>Thripoidea</taxon>
        <taxon>Thripidae</taxon>
        <taxon>Frankliniella</taxon>
    </lineage>
</organism>
<sequence length="80" mass="9335">MKGGRVSLRCVFNGRRRKCKAKASVDCDGDAFRPSRIGYHNHPPPKWIVYQRRFRTAVLNECQKEGNFNVLLKRLCNRVD</sequence>
<reference evidence="1" key="1">
    <citation type="submission" date="2021-07" db="EMBL/GenBank/DDBJ databases">
        <authorList>
            <person name="Catto M.A."/>
            <person name="Jacobson A."/>
            <person name="Kennedy G."/>
            <person name="Labadie P."/>
            <person name="Hunt B.G."/>
            <person name="Srinivasan R."/>
        </authorList>
    </citation>
    <scope>NUCLEOTIDE SEQUENCE</scope>
    <source>
        <strain evidence="1">PL_HMW_Pooled</strain>
        <tissue evidence="1">Head</tissue>
    </source>
</reference>
<comment type="caution">
    <text evidence="1">The sequence shown here is derived from an EMBL/GenBank/DDBJ whole genome shotgun (WGS) entry which is preliminary data.</text>
</comment>
<proteinExistence type="predicted"/>
<accession>A0AAE1HFV6</accession>
<name>A0AAE1HFV6_9NEOP</name>
<evidence type="ECO:0000313" key="1">
    <source>
        <dbReference type="EMBL" id="KAK3919891.1"/>
    </source>
</evidence>
<keyword evidence="2" id="KW-1185">Reference proteome</keyword>
<gene>
    <name evidence="1" type="ORF">KUF71_009177</name>
</gene>
<evidence type="ECO:0000313" key="2">
    <source>
        <dbReference type="Proteomes" id="UP001219518"/>
    </source>
</evidence>
<protein>
    <submittedName>
        <fullName evidence="1">ARS-binding factor 1</fullName>
    </submittedName>
</protein>
<reference evidence="1" key="2">
    <citation type="journal article" date="2023" name="BMC Genomics">
        <title>Pest status, molecular evolution, and epigenetic factors derived from the genome assembly of Frankliniella fusca, a thysanopteran phytovirus vector.</title>
        <authorList>
            <person name="Catto M.A."/>
            <person name="Labadie P.E."/>
            <person name="Jacobson A.L."/>
            <person name="Kennedy G.G."/>
            <person name="Srinivasan R."/>
            <person name="Hunt B.G."/>
        </authorList>
    </citation>
    <scope>NUCLEOTIDE SEQUENCE</scope>
    <source>
        <strain evidence="1">PL_HMW_Pooled</strain>
    </source>
</reference>
<dbReference type="Proteomes" id="UP001219518">
    <property type="component" value="Unassembled WGS sequence"/>
</dbReference>
<dbReference type="EMBL" id="JAHWGI010000985">
    <property type="protein sequence ID" value="KAK3919891.1"/>
    <property type="molecule type" value="Genomic_DNA"/>
</dbReference>